<accession>A0A409YLH0</accession>
<gene>
    <name evidence="1" type="ORF">CVT26_000878</name>
</gene>
<name>A0A409YLH0_9AGAR</name>
<dbReference type="AlphaFoldDB" id="A0A409YLH0"/>
<protein>
    <submittedName>
        <fullName evidence="1">Uncharacterized protein</fullName>
    </submittedName>
</protein>
<dbReference type="EMBL" id="NHYE01000695">
    <property type="protein sequence ID" value="PPR03880.1"/>
    <property type="molecule type" value="Genomic_DNA"/>
</dbReference>
<dbReference type="Proteomes" id="UP000284706">
    <property type="component" value="Unassembled WGS sequence"/>
</dbReference>
<evidence type="ECO:0000313" key="2">
    <source>
        <dbReference type="Proteomes" id="UP000284706"/>
    </source>
</evidence>
<proteinExistence type="predicted"/>
<sequence>MLALMVLSSVATLLFVYIFMPALWLSIVASDDLDPHESGLTYVASRNPFRETGPPANMAKLILLRHKEAAQFLPFAPPITDIRQHHASNDQTVLDALWKVVRRKATPLTPASNSTFPPPSPILPGCVLLLNIPPYSISYGSVPLICIVRCPATSCQLSPLVCRLLPTSYSYFIKYREHIGLRTTTNPYQITCEMLTLITERTLGAALGLFVAVHDVDAEADFVAKGPLPVPVFDFAFACPVMADPPTDRDIPALRILFSSYHCLLKWPIPFADLRNTTPW</sequence>
<dbReference type="OrthoDB" id="3204347at2759"/>
<keyword evidence="2" id="KW-1185">Reference proteome</keyword>
<comment type="caution">
    <text evidence="1">The sequence shown here is derived from an EMBL/GenBank/DDBJ whole genome shotgun (WGS) entry which is preliminary data.</text>
</comment>
<dbReference type="InParanoid" id="A0A409YLH0"/>
<reference evidence="1 2" key="1">
    <citation type="journal article" date="2018" name="Evol. Lett.">
        <title>Horizontal gene cluster transfer increased hallucinogenic mushroom diversity.</title>
        <authorList>
            <person name="Reynolds H.T."/>
            <person name="Vijayakumar V."/>
            <person name="Gluck-Thaler E."/>
            <person name="Korotkin H.B."/>
            <person name="Matheny P.B."/>
            <person name="Slot J.C."/>
        </authorList>
    </citation>
    <scope>NUCLEOTIDE SEQUENCE [LARGE SCALE GENOMIC DNA]</scope>
    <source>
        <strain evidence="1 2">SRW20</strain>
    </source>
</reference>
<evidence type="ECO:0000313" key="1">
    <source>
        <dbReference type="EMBL" id="PPR03880.1"/>
    </source>
</evidence>
<organism evidence="1 2">
    <name type="scientific">Gymnopilus dilepis</name>
    <dbReference type="NCBI Taxonomy" id="231916"/>
    <lineage>
        <taxon>Eukaryota</taxon>
        <taxon>Fungi</taxon>
        <taxon>Dikarya</taxon>
        <taxon>Basidiomycota</taxon>
        <taxon>Agaricomycotina</taxon>
        <taxon>Agaricomycetes</taxon>
        <taxon>Agaricomycetidae</taxon>
        <taxon>Agaricales</taxon>
        <taxon>Agaricineae</taxon>
        <taxon>Hymenogastraceae</taxon>
        <taxon>Gymnopilus</taxon>
    </lineage>
</organism>